<gene>
    <name evidence="20" type="ORF">DK419_04445</name>
</gene>
<feature type="transmembrane region" description="Helical" evidence="18">
    <location>
        <begin position="309"/>
        <end position="333"/>
    </location>
</feature>
<dbReference type="InterPro" id="IPR005467">
    <property type="entry name" value="His_kinase_dom"/>
</dbReference>
<sequence>MSQAHPADLPAAAPRRALLGGAGARRWAWAAAILALTLAVFLLALNAGHDQVRRAARQRLVIAEAVLRAAFDRYRSLPTVLALDTQVQGLLADPAASGAVAAVNAKFEAIAGASGAAAIYLMDANGLTLGASNWNQPLSFVGSTYAYRPYFLDALASGASRYFGVGTTTQQPGLFIGKAVVARGGEGAGPVAGVVVVKVDLEGLEGEWRRAGEQILVSDAAGIVFLASEPGWKYRPFRPLAAADTDRIRAARQYGDSDLRPLLEDGPPDPGGTIRLPSAGRAGRGIVEPVAMPDLGWTLWYVAPTGAAFRQALLVAAATGVACLALAFALAAASQKRRRLRAEQAMRLALERRVAERTHDLSDANARLRAEIGERERATAALRATQDELIHAGRLAALGQISTAINHEINQPLAALRTFLASTAVFLERGDEATVRRNLQRMTEVTQRIAEIIRHLKDFARKTGPGHCEPVRLAAAAEAALDLLRVRLRADGVAVECRIPPDATVRAEPVRLEQVLLNLMVNALDAMRDAPERRLSLSAAHEPASPGDSASSWRLAVADSGSGIAAEHMGRIFDPFFTTKSAGEGLGLGLSLSSLIVRDLGGSLAAENGERGAVLTLVLPAMEA</sequence>
<keyword evidence="6" id="KW-0597">Phosphoprotein</keyword>
<dbReference type="InterPro" id="IPR036890">
    <property type="entry name" value="HATPase_C_sf"/>
</dbReference>
<evidence type="ECO:0000256" key="2">
    <source>
        <dbReference type="ARBA" id="ARBA00004429"/>
    </source>
</evidence>
<dbReference type="Pfam" id="PF02518">
    <property type="entry name" value="HATPase_c"/>
    <property type="match status" value="1"/>
</dbReference>
<keyword evidence="9" id="KW-0547">Nucleotide-binding</keyword>
<dbReference type="PANTHER" id="PTHR43065:SF46">
    <property type="entry name" value="C4-DICARBOXYLATE TRANSPORT SENSOR PROTEIN DCTB"/>
    <property type="match status" value="1"/>
</dbReference>
<evidence type="ECO:0000256" key="11">
    <source>
        <dbReference type="ARBA" id="ARBA00022840"/>
    </source>
</evidence>
<dbReference type="Pfam" id="PF00512">
    <property type="entry name" value="HisKA"/>
    <property type="match status" value="1"/>
</dbReference>
<keyword evidence="4" id="KW-1003">Cell membrane</keyword>
<evidence type="ECO:0000256" key="18">
    <source>
        <dbReference type="SAM" id="Phobius"/>
    </source>
</evidence>
<dbReference type="SUPFAM" id="SSF55874">
    <property type="entry name" value="ATPase domain of HSP90 chaperone/DNA topoisomerase II/histidine kinase"/>
    <property type="match status" value="1"/>
</dbReference>
<evidence type="ECO:0000256" key="13">
    <source>
        <dbReference type="ARBA" id="ARBA00023012"/>
    </source>
</evidence>
<dbReference type="InterPro" id="IPR004358">
    <property type="entry name" value="Sig_transdc_His_kin-like_C"/>
</dbReference>
<dbReference type="CDD" id="cd00082">
    <property type="entry name" value="HisKA"/>
    <property type="match status" value="1"/>
</dbReference>
<evidence type="ECO:0000256" key="16">
    <source>
        <dbReference type="ARBA" id="ARBA00073143"/>
    </source>
</evidence>
<keyword evidence="11" id="KW-0067">ATP-binding</keyword>
<keyword evidence="7" id="KW-0808">Transferase</keyword>
<dbReference type="FunFam" id="1.10.287.130:FF:000049">
    <property type="entry name" value="C4-dicarboxylate transport sensor protein DctB"/>
    <property type="match status" value="1"/>
</dbReference>
<dbReference type="InterPro" id="IPR017055">
    <property type="entry name" value="Sig_transdc_His_kinase_DctB"/>
</dbReference>
<protein>
    <recommendedName>
        <fullName evidence="16">C4-dicarboxylate transport sensor protein DctB</fullName>
        <ecNumber evidence="3">2.7.13.3</ecNumber>
    </recommendedName>
</protein>
<keyword evidence="10 20" id="KW-0418">Kinase</keyword>
<evidence type="ECO:0000256" key="1">
    <source>
        <dbReference type="ARBA" id="ARBA00000085"/>
    </source>
</evidence>
<dbReference type="InterPro" id="IPR003594">
    <property type="entry name" value="HATPase_dom"/>
</dbReference>
<evidence type="ECO:0000313" key="21">
    <source>
        <dbReference type="Proteomes" id="UP000245444"/>
    </source>
</evidence>
<feature type="transmembrane region" description="Helical" evidence="18">
    <location>
        <begin position="27"/>
        <end position="47"/>
    </location>
</feature>
<dbReference type="SMART" id="SM00387">
    <property type="entry name" value="HATPase_c"/>
    <property type="match status" value="1"/>
</dbReference>
<dbReference type="PIRSF" id="PIRSF036431">
    <property type="entry name" value="STHK_DctB"/>
    <property type="match status" value="1"/>
</dbReference>
<comment type="function">
    <text evidence="15">Member of the two-component regulatory system DctB/DctD involved in the transport of C4-dicarboxylates. DctB functions as a membrane-associated protein kinase that phosphorylates DctD in response to environmental signals.</text>
</comment>
<dbReference type="InterPro" id="IPR036097">
    <property type="entry name" value="HisK_dim/P_sf"/>
</dbReference>
<feature type="region of interest" description="Disordered" evidence="17">
    <location>
        <begin position="259"/>
        <end position="280"/>
    </location>
</feature>
<dbReference type="SUPFAM" id="SSF103190">
    <property type="entry name" value="Sensory domain-like"/>
    <property type="match status" value="1"/>
</dbReference>
<dbReference type="KEGG" id="mtea:DK419_04445"/>
<dbReference type="Proteomes" id="UP000245444">
    <property type="component" value="Chromosome"/>
</dbReference>
<accession>A0A2U8WHS4</accession>
<dbReference type="Gene3D" id="3.30.450.20">
    <property type="entry name" value="PAS domain"/>
    <property type="match status" value="2"/>
</dbReference>
<keyword evidence="21" id="KW-1185">Reference proteome</keyword>
<comment type="subcellular location">
    <subcellularLocation>
        <location evidence="2">Cell inner membrane</location>
        <topology evidence="2">Multi-pass membrane protein</topology>
    </subcellularLocation>
</comment>
<dbReference type="AlphaFoldDB" id="A0A2U8WHS4"/>
<evidence type="ECO:0000313" key="20">
    <source>
        <dbReference type="EMBL" id="AWN45663.1"/>
    </source>
</evidence>
<keyword evidence="8 18" id="KW-0812">Transmembrane</keyword>
<dbReference type="GO" id="GO:0005524">
    <property type="term" value="F:ATP binding"/>
    <property type="evidence" value="ECO:0007669"/>
    <property type="project" value="UniProtKB-KW"/>
</dbReference>
<evidence type="ECO:0000256" key="15">
    <source>
        <dbReference type="ARBA" id="ARBA00059004"/>
    </source>
</evidence>
<evidence type="ECO:0000256" key="10">
    <source>
        <dbReference type="ARBA" id="ARBA00022777"/>
    </source>
</evidence>
<dbReference type="GO" id="GO:0005886">
    <property type="term" value="C:plasma membrane"/>
    <property type="evidence" value="ECO:0007669"/>
    <property type="project" value="UniProtKB-SubCell"/>
</dbReference>
<dbReference type="SMART" id="SM00388">
    <property type="entry name" value="HisKA"/>
    <property type="match status" value="1"/>
</dbReference>
<keyword evidence="12 18" id="KW-1133">Transmembrane helix</keyword>
<evidence type="ECO:0000256" key="4">
    <source>
        <dbReference type="ARBA" id="ARBA00022475"/>
    </source>
</evidence>
<organism evidence="20 21">
    <name type="scientific">Methylobacterium terrae</name>
    <dbReference type="NCBI Taxonomy" id="2202827"/>
    <lineage>
        <taxon>Bacteria</taxon>
        <taxon>Pseudomonadati</taxon>
        <taxon>Pseudomonadota</taxon>
        <taxon>Alphaproteobacteria</taxon>
        <taxon>Hyphomicrobiales</taxon>
        <taxon>Methylobacteriaceae</taxon>
        <taxon>Methylobacterium</taxon>
    </lineage>
</organism>
<dbReference type="OrthoDB" id="7568856at2"/>
<reference evidence="20 21" key="1">
    <citation type="submission" date="2018-05" db="EMBL/GenBank/DDBJ databases">
        <title>Complete Genome Sequence of Methylobacterium sp. 17Sr1-28.</title>
        <authorList>
            <person name="Srinivasan S."/>
        </authorList>
    </citation>
    <scope>NUCLEOTIDE SEQUENCE [LARGE SCALE GENOMIC DNA]</scope>
    <source>
        <strain evidence="20 21">17Sr1-28</strain>
    </source>
</reference>
<evidence type="ECO:0000256" key="8">
    <source>
        <dbReference type="ARBA" id="ARBA00022692"/>
    </source>
</evidence>
<feature type="domain" description="Histidine kinase" evidence="19">
    <location>
        <begin position="404"/>
        <end position="623"/>
    </location>
</feature>
<name>A0A2U8WHS4_9HYPH</name>
<dbReference type="SUPFAM" id="SSF47384">
    <property type="entry name" value="Homodimeric domain of signal transducing histidine kinase"/>
    <property type="match status" value="1"/>
</dbReference>
<evidence type="ECO:0000256" key="5">
    <source>
        <dbReference type="ARBA" id="ARBA00022519"/>
    </source>
</evidence>
<dbReference type="PANTHER" id="PTHR43065">
    <property type="entry name" value="SENSOR HISTIDINE KINASE"/>
    <property type="match status" value="1"/>
</dbReference>
<evidence type="ECO:0000256" key="12">
    <source>
        <dbReference type="ARBA" id="ARBA00022989"/>
    </source>
</evidence>
<proteinExistence type="predicted"/>
<dbReference type="EMBL" id="CP029553">
    <property type="protein sequence ID" value="AWN45663.1"/>
    <property type="molecule type" value="Genomic_DNA"/>
</dbReference>
<keyword evidence="13" id="KW-0902">Two-component regulatory system</keyword>
<evidence type="ECO:0000256" key="7">
    <source>
        <dbReference type="ARBA" id="ARBA00022679"/>
    </source>
</evidence>
<keyword evidence="14 18" id="KW-0472">Membrane</keyword>
<evidence type="ECO:0000256" key="6">
    <source>
        <dbReference type="ARBA" id="ARBA00022553"/>
    </source>
</evidence>
<dbReference type="InterPro" id="IPR003661">
    <property type="entry name" value="HisK_dim/P_dom"/>
</dbReference>
<evidence type="ECO:0000256" key="3">
    <source>
        <dbReference type="ARBA" id="ARBA00012438"/>
    </source>
</evidence>
<dbReference type="EC" id="2.7.13.3" evidence="3"/>
<keyword evidence="5" id="KW-0997">Cell inner membrane</keyword>
<dbReference type="PRINTS" id="PR00344">
    <property type="entry name" value="BCTRLSENSOR"/>
</dbReference>
<dbReference type="Gene3D" id="6.10.250.3020">
    <property type="match status" value="1"/>
</dbReference>
<dbReference type="GO" id="GO:0000155">
    <property type="term" value="F:phosphorelay sensor kinase activity"/>
    <property type="evidence" value="ECO:0007669"/>
    <property type="project" value="InterPro"/>
</dbReference>
<dbReference type="InterPro" id="IPR029151">
    <property type="entry name" value="Sensor-like_sf"/>
</dbReference>
<evidence type="ECO:0000259" key="19">
    <source>
        <dbReference type="PROSITE" id="PS50109"/>
    </source>
</evidence>
<dbReference type="PROSITE" id="PS50109">
    <property type="entry name" value="HIS_KIN"/>
    <property type="match status" value="1"/>
</dbReference>
<dbReference type="Gene3D" id="1.10.287.130">
    <property type="match status" value="1"/>
</dbReference>
<evidence type="ECO:0000256" key="17">
    <source>
        <dbReference type="SAM" id="MobiDB-lite"/>
    </source>
</evidence>
<evidence type="ECO:0000256" key="9">
    <source>
        <dbReference type="ARBA" id="ARBA00022741"/>
    </source>
</evidence>
<dbReference type="Gene3D" id="3.30.565.10">
    <property type="entry name" value="Histidine kinase-like ATPase, C-terminal domain"/>
    <property type="match status" value="1"/>
</dbReference>
<comment type="catalytic activity">
    <reaction evidence="1">
        <text>ATP + protein L-histidine = ADP + protein N-phospho-L-histidine.</text>
        <dbReference type="EC" id="2.7.13.3"/>
    </reaction>
</comment>
<evidence type="ECO:0000256" key="14">
    <source>
        <dbReference type="ARBA" id="ARBA00023136"/>
    </source>
</evidence>